<dbReference type="AlphaFoldDB" id="A0A8E5HL56"/>
<feature type="signal peptide" evidence="1">
    <location>
        <begin position="1"/>
        <end position="19"/>
    </location>
</feature>
<dbReference type="Proteomes" id="UP000027002">
    <property type="component" value="Chromosome 1"/>
</dbReference>
<organism evidence="2 3">
    <name type="scientific">Ustilaginoidea virens</name>
    <name type="common">Rice false smut fungus</name>
    <name type="synonym">Villosiclava virens</name>
    <dbReference type="NCBI Taxonomy" id="1159556"/>
    <lineage>
        <taxon>Eukaryota</taxon>
        <taxon>Fungi</taxon>
        <taxon>Dikarya</taxon>
        <taxon>Ascomycota</taxon>
        <taxon>Pezizomycotina</taxon>
        <taxon>Sordariomycetes</taxon>
        <taxon>Hypocreomycetidae</taxon>
        <taxon>Hypocreales</taxon>
        <taxon>Clavicipitaceae</taxon>
        <taxon>Ustilaginoidea</taxon>
    </lineage>
</organism>
<evidence type="ECO:0000256" key="1">
    <source>
        <dbReference type="SAM" id="SignalP"/>
    </source>
</evidence>
<evidence type="ECO:0000313" key="3">
    <source>
        <dbReference type="Proteomes" id="UP000027002"/>
    </source>
</evidence>
<keyword evidence="1" id="KW-0732">Signal</keyword>
<reference evidence="2" key="1">
    <citation type="submission" date="2020-03" db="EMBL/GenBank/DDBJ databases">
        <title>A mixture of massive structural variations and highly conserved coding sequences in Ustilaginoidea virens genome.</title>
        <authorList>
            <person name="Zhang K."/>
            <person name="Zhao Z."/>
            <person name="Zhang Z."/>
            <person name="Li Y."/>
            <person name="Hsiang T."/>
            <person name="Sun W."/>
        </authorList>
    </citation>
    <scope>NUCLEOTIDE SEQUENCE</scope>
    <source>
        <strain evidence="2">UV-8b</strain>
    </source>
</reference>
<dbReference type="GeneID" id="66062499"/>
<gene>
    <name evidence="2" type="ORF">UV8b_01721</name>
</gene>
<protein>
    <submittedName>
        <fullName evidence="2">Uncharacterized protein</fullName>
    </submittedName>
</protein>
<proteinExistence type="predicted"/>
<dbReference type="KEGG" id="uvi:66062499"/>
<evidence type="ECO:0000313" key="2">
    <source>
        <dbReference type="EMBL" id="QUC17480.1"/>
    </source>
</evidence>
<accession>A0A8E5HL56</accession>
<feature type="chain" id="PRO_5034676944" evidence="1">
    <location>
        <begin position="20"/>
        <end position="59"/>
    </location>
</feature>
<dbReference type="RefSeq" id="XP_042995153.1">
    <property type="nucleotide sequence ID" value="XM_043139219.1"/>
</dbReference>
<sequence>MQLSVVAVAVALAAAIVFAVPVQQQQQQQQQQARQIVAVGWLNDTAQPFDPSRMASVED</sequence>
<name>A0A8E5HL56_USTVR</name>
<dbReference type="EMBL" id="CP072753">
    <property type="protein sequence ID" value="QUC17480.1"/>
    <property type="molecule type" value="Genomic_DNA"/>
</dbReference>
<keyword evidence="3" id="KW-1185">Reference proteome</keyword>